<dbReference type="PANTHER" id="PTHR12176:SF66">
    <property type="entry name" value="S-ADENOSYL-L-METHIONINE-DEPENDENT METHYLTRANSFERASES SUPERFAMILY PROTEIN"/>
    <property type="match status" value="1"/>
</dbReference>
<sequence>MYRDVSSCNSYDYGDALYWDSRYIQDVGSFDWYQRYSALRPFIRHYIPISSRVLMVGCGNAVMSEDMVKDGYEEVMNIDISSVAIDMMKRKYENIPQLRYMQMDVRDMSFFQMSHLIAVDVFLLNLRLWLSTAILGTLDSLMCGKDAPISAARMLAEVCRLLKPGGIYMLITYGDPNVRMPHLRRSVYNWKIVLYIIPRPGFQRPPGTTSSIISSLEPVPLTEKGLLPSDFTLEDPDCHFIYVCSKAKEMSSYALVSEGGTSQKPYEPKIPYSLSLSEKTVVEMTQKPTLFKGQLKKKAIPPNRHGKTSQTRKGKRFVKPLKMTKEMDADRELSKFINYCNEVKAASVACKEGGQLSIIKPPNQSAVDASNNEKNDDK</sequence>
<comment type="caution">
    <text evidence="6">The sequence shown here is derived from an EMBL/GenBank/DDBJ whole genome shotgun (WGS) entry which is preliminary data.</text>
</comment>
<accession>A0AAD3Y8B4</accession>
<evidence type="ECO:0000313" key="7">
    <source>
        <dbReference type="Proteomes" id="UP001279734"/>
    </source>
</evidence>
<dbReference type="InterPro" id="IPR051419">
    <property type="entry name" value="Lys/N-term_MeTrsfase_sf"/>
</dbReference>
<dbReference type="InterPro" id="IPR041698">
    <property type="entry name" value="Methyltransf_25"/>
</dbReference>
<dbReference type="GO" id="GO:0008168">
    <property type="term" value="F:methyltransferase activity"/>
    <property type="evidence" value="ECO:0007669"/>
    <property type="project" value="UniProtKB-KW"/>
</dbReference>
<dbReference type="CDD" id="cd02440">
    <property type="entry name" value="AdoMet_MTases"/>
    <property type="match status" value="1"/>
</dbReference>
<feature type="region of interest" description="Disordered" evidence="4">
    <location>
        <begin position="359"/>
        <end position="378"/>
    </location>
</feature>
<dbReference type="Pfam" id="PF13649">
    <property type="entry name" value="Methyltransf_25"/>
    <property type="match status" value="1"/>
</dbReference>
<dbReference type="PANTHER" id="PTHR12176">
    <property type="entry name" value="SAM-DEPENDENT METHYLTRANSFERASE SUPERFAMILY PROTEIN"/>
    <property type="match status" value="1"/>
</dbReference>
<evidence type="ECO:0000313" key="6">
    <source>
        <dbReference type="EMBL" id="GMH30631.1"/>
    </source>
</evidence>
<keyword evidence="2" id="KW-0489">Methyltransferase</keyword>
<dbReference type="SUPFAM" id="SSF53335">
    <property type="entry name" value="S-adenosyl-L-methionine-dependent methyltransferases"/>
    <property type="match status" value="1"/>
</dbReference>
<gene>
    <name evidence="6" type="ORF">Nepgr_032474</name>
</gene>
<evidence type="ECO:0000259" key="5">
    <source>
        <dbReference type="Pfam" id="PF13649"/>
    </source>
</evidence>
<proteinExistence type="inferred from homology"/>
<dbReference type="AlphaFoldDB" id="A0AAD3Y8B4"/>
<name>A0AAD3Y8B4_NEPGR</name>
<evidence type="ECO:0000256" key="1">
    <source>
        <dbReference type="ARBA" id="ARBA00008361"/>
    </source>
</evidence>
<dbReference type="EMBL" id="BSYO01000038">
    <property type="protein sequence ID" value="GMH30631.1"/>
    <property type="molecule type" value="Genomic_DNA"/>
</dbReference>
<dbReference type="Pfam" id="PF09495">
    <property type="entry name" value="DUF2462"/>
    <property type="match status" value="1"/>
</dbReference>
<reference evidence="6" key="1">
    <citation type="submission" date="2023-05" db="EMBL/GenBank/DDBJ databases">
        <title>Nepenthes gracilis genome sequencing.</title>
        <authorList>
            <person name="Fukushima K."/>
        </authorList>
    </citation>
    <scope>NUCLEOTIDE SEQUENCE</scope>
    <source>
        <strain evidence="6">SING2019-196</strain>
    </source>
</reference>
<protein>
    <recommendedName>
        <fullName evidence="5">Methyltransferase domain-containing protein</fullName>
    </recommendedName>
</protein>
<evidence type="ECO:0000256" key="2">
    <source>
        <dbReference type="ARBA" id="ARBA00022603"/>
    </source>
</evidence>
<evidence type="ECO:0000256" key="4">
    <source>
        <dbReference type="SAM" id="MobiDB-lite"/>
    </source>
</evidence>
<evidence type="ECO:0000256" key="3">
    <source>
        <dbReference type="ARBA" id="ARBA00022679"/>
    </source>
</evidence>
<dbReference type="InterPro" id="IPR029063">
    <property type="entry name" value="SAM-dependent_MTases_sf"/>
</dbReference>
<organism evidence="6 7">
    <name type="scientific">Nepenthes gracilis</name>
    <name type="common">Slender pitcher plant</name>
    <dbReference type="NCBI Taxonomy" id="150966"/>
    <lineage>
        <taxon>Eukaryota</taxon>
        <taxon>Viridiplantae</taxon>
        <taxon>Streptophyta</taxon>
        <taxon>Embryophyta</taxon>
        <taxon>Tracheophyta</taxon>
        <taxon>Spermatophyta</taxon>
        <taxon>Magnoliopsida</taxon>
        <taxon>eudicotyledons</taxon>
        <taxon>Gunneridae</taxon>
        <taxon>Pentapetalae</taxon>
        <taxon>Caryophyllales</taxon>
        <taxon>Nepenthaceae</taxon>
        <taxon>Nepenthes</taxon>
    </lineage>
</organism>
<keyword evidence="7" id="KW-1185">Reference proteome</keyword>
<dbReference type="FunFam" id="3.40.50.150:FF:000252">
    <property type="entry name" value="EEF1A lysine methyltransferase 4"/>
    <property type="match status" value="1"/>
</dbReference>
<dbReference type="Proteomes" id="UP001279734">
    <property type="component" value="Unassembled WGS sequence"/>
</dbReference>
<feature type="domain" description="Methyltransferase" evidence="5">
    <location>
        <begin position="53"/>
        <end position="119"/>
    </location>
</feature>
<dbReference type="Gene3D" id="3.40.50.150">
    <property type="entry name" value="Vaccinia Virus protein VP39"/>
    <property type="match status" value="1"/>
</dbReference>
<dbReference type="GO" id="GO:0032259">
    <property type="term" value="P:methylation"/>
    <property type="evidence" value="ECO:0007669"/>
    <property type="project" value="UniProtKB-KW"/>
</dbReference>
<dbReference type="InterPro" id="IPR019034">
    <property type="entry name" value="UPF0390"/>
</dbReference>
<comment type="similarity">
    <text evidence="1">Belongs to the methyltransferase superfamily.</text>
</comment>
<keyword evidence="3" id="KW-0808">Transferase</keyword>